<evidence type="ECO:0000259" key="1">
    <source>
        <dbReference type="PROSITE" id="PS50879"/>
    </source>
</evidence>
<dbReference type="PANTHER" id="PTHR46387">
    <property type="entry name" value="POLYNUCLEOTIDYL TRANSFERASE, RIBONUCLEASE H-LIKE SUPERFAMILY PROTEIN"/>
    <property type="match status" value="1"/>
</dbReference>
<reference evidence="2 3" key="1">
    <citation type="journal article" date="2013" name="PLoS ONE">
        <title>Assembly-driven community genomics of a hypersaline microbial ecosystem.</title>
        <authorList>
            <person name="Podell S."/>
            <person name="Ugalde J.A."/>
            <person name="Narasingarao P."/>
            <person name="Banfield J.F."/>
            <person name="Heidelberg K.B."/>
            <person name="Allen E.E."/>
        </authorList>
    </citation>
    <scope>NUCLEOTIDE SEQUENCE [LARGE SCALE GENOMIC DNA]</scope>
    <source>
        <strain evidence="3">J07HQW2</strain>
    </source>
</reference>
<dbReference type="PANTHER" id="PTHR46387:SF2">
    <property type="entry name" value="RIBONUCLEASE HI"/>
    <property type="match status" value="1"/>
</dbReference>
<dbReference type="eggNOG" id="arCOG02942">
    <property type="taxonomic scope" value="Archaea"/>
</dbReference>
<accession>U1NJW6</accession>
<protein>
    <submittedName>
        <fullName evidence="2">Ribonuclease HI</fullName>
    </submittedName>
</protein>
<dbReference type="CDD" id="cd09279">
    <property type="entry name" value="RNase_HI_like"/>
    <property type="match status" value="1"/>
</dbReference>
<dbReference type="InterPro" id="IPR036397">
    <property type="entry name" value="RNaseH_sf"/>
</dbReference>
<dbReference type="InterPro" id="IPR012337">
    <property type="entry name" value="RNaseH-like_sf"/>
</dbReference>
<dbReference type="SUPFAM" id="SSF53098">
    <property type="entry name" value="Ribonuclease H-like"/>
    <property type="match status" value="1"/>
</dbReference>
<dbReference type="Pfam" id="PF13456">
    <property type="entry name" value="RVT_3"/>
    <property type="match status" value="1"/>
</dbReference>
<dbReference type="RefSeq" id="WP_021056714.1">
    <property type="nucleotide sequence ID" value="NZ_KE356561.1"/>
</dbReference>
<dbReference type="Proteomes" id="UP000030710">
    <property type="component" value="Unassembled WGS sequence"/>
</dbReference>
<name>U1NJW6_9EURY</name>
<sequence>MSADKTRLILVADGASGNNQSKTDRKAGIGYIVSAGGTEITEQSQLLGEGEQYTNNLAEYQAIIRGLEWIQNEYDSSGVSVNIHTDSELLVRQVRGECDTNASHLVEQRNTVQNLLSDFGESSVEHVSETEENLISRADTLATEATQQ</sequence>
<dbReference type="PROSITE" id="PS50879">
    <property type="entry name" value="RNASE_H_1"/>
    <property type="match status" value="1"/>
</dbReference>
<evidence type="ECO:0000313" key="2">
    <source>
        <dbReference type="EMBL" id="ERG97253.1"/>
    </source>
</evidence>
<dbReference type="Gene3D" id="3.30.420.10">
    <property type="entry name" value="Ribonuclease H-like superfamily/Ribonuclease H"/>
    <property type="match status" value="1"/>
</dbReference>
<evidence type="ECO:0000313" key="3">
    <source>
        <dbReference type="Proteomes" id="UP000030710"/>
    </source>
</evidence>
<dbReference type="AlphaFoldDB" id="U1NJW6"/>
<dbReference type="InterPro" id="IPR002156">
    <property type="entry name" value="RNaseH_domain"/>
</dbReference>
<gene>
    <name evidence="2" type="ORF">J07HQW2_03739</name>
</gene>
<dbReference type="GO" id="GO:0004523">
    <property type="term" value="F:RNA-DNA hybrid ribonuclease activity"/>
    <property type="evidence" value="ECO:0007669"/>
    <property type="project" value="InterPro"/>
</dbReference>
<feature type="domain" description="RNase H type-1" evidence="1">
    <location>
        <begin position="4"/>
        <end position="147"/>
    </location>
</feature>
<dbReference type="EMBL" id="KE356561">
    <property type="protein sequence ID" value="ERG97253.1"/>
    <property type="molecule type" value="Genomic_DNA"/>
</dbReference>
<proteinExistence type="predicted"/>
<dbReference type="HOGENOM" id="CLU_095977_0_2_2"/>
<dbReference type="STRING" id="1238425.J07HQW2_03739"/>
<organism evidence="2 3">
    <name type="scientific">Haloquadratum walsbyi J07HQW2</name>
    <dbReference type="NCBI Taxonomy" id="1238425"/>
    <lineage>
        <taxon>Archaea</taxon>
        <taxon>Methanobacteriati</taxon>
        <taxon>Methanobacteriota</taxon>
        <taxon>Stenosarchaea group</taxon>
        <taxon>Halobacteria</taxon>
        <taxon>Halobacteriales</taxon>
        <taxon>Haloferacaceae</taxon>
        <taxon>Haloquadratum</taxon>
    </lineage>
</organism>
<dbReference type="GO" id="GO:0003676">
    <property type="term" value="F:nucleic acid binding"/>
    <property type="evidence" value="ECO:0007669"/>
    <property type="project" value="InterPro"/>
</dbReference>